<feature type="transmembrane region" description="Helical" evidence="1">
    <location>
        <begin position="12"/>
        <end position="32"/>
    </location>
</feature>
<reference evidence="3" key="1">
    <citation type="journal article" date="2019" name="Int. J. Syst. Evol. Microbiol.">
        <title>The Global Catalogue of Microorganisms (GCM) 10K type strain sequencing project: providing services to taxonomists for standard genome sequencing and annotation.</title>
        <authorList>
            <consortium name="The Broad Institute Genomics Platform"/>
            <consortium name="The Broad Institute Genome Sequencing Center for Infectious Disease"/>
            <person name="Wu L."/>
            <person name="Ma J."/>
        </authorList>
    </citation>
    <scope>NUCLEOTIDE SEQUENCE [LARGE SCALE GENOMIC DNA]</scope>
    <source>
        <strain evidence="3">KACC 12634</strain>
    </source>
</reference>
<evidence type="ECO:0008006" key="4">
    <source>
        <dbReference type="Google" id="ProtNLM"/>
    </source>
</evidence>
<evidence type="ECO:0000313" key="2">
    <source>
        <dbReference type="EMBL" id="MFC6957524.1"/>
    </source>
</evidence>
<dbReference type="RefSeq" id="WP_382349249.1">
    <property type="nucleotide sequence ID" value="NZ_JBHMBP010000002.1"/>
</dbReference>
<keyword evidence="3" id="KW-1185">Reference proteome</keyword>
<gene>
    <name evidence="2" type="ORF">ACFQS3_10000</name>
</gene>
<accession>A0ABW2D943</accession>
<protein>
    <recommendedName>
        <fullName evidence="4">Secreted protein</fullName>
    </recommendedName>
</protein>
<organism evidence="2 3">
    <name type="scientific">Glycomyces mayteni</name>
    <dbReference type="NCBI Taxonomy" id="543887"/>
    <lineage>
        <taxon>Bacteria</taxon>
        <taxon>Bacillati</taxon>
        <taxon>Actinomycetota</taxon>
        <taxon>Actinomycetes</taxon>
        <taxon>Glycomycetales</taxon>
        <taxon>Glycomycetaceae</taxon>
        <taxon>Glycomyces</taxon>
    </lineage>
</organism>
<evidence type="ECO:0000313" key="3">
    <source>
        <dbReference type="Proteomes" id="UP001596470"/>
    </source>
</evidence>
<name>A0ABW2D943_9ACTN</name>
<evidence type="ECO:0000256" key="1">
    <source>
        <dbReference type="SAM" id="Phobius"/>
    </source>
</evidence>
<comment type="caution">
    <text evidence="2">The sequence shown here is derived from an EMBL/GenBank/DDBJ whole genome shotgun (WGS) entry which is preliminary data.</text>
</comment>
<dbReference type="Proteomes" id="UP001596470">
    <property type="component" value="Unassembled WGS sequence"/>
</dbReference>
<proteinExistence type="predicted"/>
<dbReference type="EMBL" id="JBHSYS010000002">
    <property type="protein sequence ID" value="MFC6957524.1"/>
    <property type="molecule type" value="Genomic_DNA"/>
</dbReference>
<keyword evidence="1" id="KW-0472">Membrane</keyword>
<sequence length="149" mass="15770">MNATATVSLMWGVLLDWVTFGISVVAVGVSVWSVRVARRSADAAVISAEASARMATLAEIEASRPTPPWKLEPHKPGAVLLINTSGEAAHRIRISGDVFPNPPKVDIGPFDSIRLEDLSGDGGDGELVVVWDRPPEAGGETVVWHGVLP</sequence>
<keyword evidence="1" id="KW-0812">Transmembrane</keyword>
<keyword evidence="1" id="KW-1133">Transmembrane helix</keyword>